<dbReference type="InterPro" id="IPR033127">
    <property type="entry name" value="UBQ-activ_enz_E1_Cys_AS"/>
</dbReference>
<dbReference type="InterPro" id="IPR038252">
    <property type="entry name" value="UBA_E1_C_sf"/>
</dbReference>
<organism evidence="11 12">
    <name type="scientific">Novymonas esmeraldas</name>
    <dbReference type="NCBI Taxonomy" id="1808958"/>
    <lineage>
        <taxon>Eukaryota</taxon>
        <taxon>Discoba</taxon>
        <taxon>Euglenozoa</taxon>
        <taxon>Kinetoplastea</taxon>
        <taxon>Metakinetoplastina</taxon>
        <taxon>Trypanosomatida</taxon>
        <taxon>Trypanosomatidae</taxon>
        <taxon>Novymonas</taxon>
    </lineage>
</organism>
<dbReference type="FunFam" id="2.40.30.180:FF:000007">
    <property type="entry name" value="Putative ubiquitin-activating enzyme e1"/>
    <property type="match status" value="1"/>
</dbReference>
<dbReference type="FunFam" id="3.50.50.80:FF:000007">
    <property type="entry name" value="Ubiquitin-activating enzyme E1"/>
    <property type="match status" value="1"/>
</dbReference>
<evidence type="ECO:0000313" key="12">
    <source>
        <dbReference type="Proteomes" id="UP001430356"/>
    </source>
</evidence>
<dbReference type="InterPro" id="IPR000011">
    <property type="entry name" value="UBQ/SUMO-activ_enz_E1-like"/>
</dbReference>
<dbReference type="Gene3D" id="3.10.290.60">
    <property type="entry name" value="Ubiquitin-activating enzyme E1, UFD domain"/>
    <property type="match status" value="1"/>
</dbReference>
<dbReference type="NCBIfam" id="TIGR01408">
    <property type="entry name" value="Ube1"/>
    <property type="match status" value="1"/>
</dbReference>
<protein>
    <submittedName>
        <fullName evidence="11">Ubiquitin-activating enzyme E1</fullName>
    </submittedName>
</protein>
<gene>
    <name evidence="11" type="ORF">NESM_000342100</name>
</gene>
<dbReference type="Gene3D" id="3.40.50.12550">
    <property type="entry name" value="Ubiquitin-activating enzyme E1, inactive adenylation domain, subdomain 2"/>
    <property type="match status" value="1"/>
</dbReference>
<dbReference type="PROSITE" id="PS00865">
    <property type="entry name" value="UBIQUITIN_ACTIVAT_2"/>
    <property type="match status" value="1"/>
</dbReference>
<keyword evidence="3 8" id="KW-0436">Ligase</keyword>
<dbReference type="InterPro" id="IPR042302">
    <property type="entry name" value="E1_FCCH_sf"/>
</dbReference>
<keyword evidence="12" id="KW-1185">Reference proteome</keyword>
<dbReference type="Gene3D" id="1.10.10.2660">
    <property type="entry name" value="Ubiquitin-activating enzyme E1, SCCH domain"/>
    <property type="match status" value="1"/>
</dbReference>
<evidence type="ECO:0000256" key="9">
    <source>
        <dbReference type="SAM" id="MobiDB-lite"/>
    </source>
</evidence>
<feature type="compositionally biased region" description="Basic and acidic residues" evidence="9">
    <location>
        <begin position="84"/>
        <end position="100"/>
    </location>
</feature>
<proteinExistence type="inferred from homology"/>
<dbReference type="Gene3D" id="3.50.50.80">
    <property type="entry name" value="Ubiquitin-activating enzyme E1, inactive adenylation domain, subdomain 1"/>
    <property type="match status" value="1"/>
</dbReference>
<dbReference type="GO" id="GO:0005524">
    <property type="term" value="F:ATP binding"/>
    <property type="evidence" value="ECO:0007669"/>
    <property type="project" value="UniProtKB-KW"/>
</dbReference>
<sequence>MRRAFVVAPHTHTQTHTQAFAFHSPSFCSYSCVVPSPPLLHIHAHKRLHVRSRQDSYLSFTHIHTHLYTLTRIHLLSHTHTHERYAESESKGREGADRRRSLGSSVTMVSEDEQKKQLYSRQEYVVGSETQAKYGSTNVLVVGAAGLGAEIVKNVVLTGVKSVTVLDDAVVTVGDLGTNFFLRPSDIGAPRGAAVAQAAKELNRFVDVTAVSGDPSSFIPSAHVVVFTNAYTSTLTAANALARQHGVKFISCESRGVCGSVFVDGGESLDIVDTDGEDTVTCVVTALSPDGLVTLHEDKNHECEAGSKVYFTGLTTLPAANTTDAATPSAWRLFQVADVVSPHIMRLAGIADLARPGSTIDVGTSAYLHTTKKGQRRHYKSLAESLASPDYLMIFDKEEKYAAAATLHAMFTAVARHGHAPASPAEVEAVVQAAQALHPDAEAPVMRLLLPSFAGDLNPMACFIGGMAAQEALKVCSGKFTPLQQWMYYDAREVLQAWQYGAKAAPAAAATTAAFPDTAPSPSRYAGQEAVLGHAFQQYLRQQKTFIVGAGALGCELIKNVALMGVGEVSITDMDTIEMSNLSRQFLFRHHHIGRPKSAVAAEAAGHINGDVKVVTYEAKMAPETEVIFNEEFWGRQSIVLNALDNVMSRKYVDGRCLFYQKPLLESGTLGTKCNMQPVIPFVTESYSSSYDPPEKGIPLCTLKNFPNAIEHTIQWARDLFHLLFAGVPADVNQYLDDPAAFAGALRNDPAAADTILKNVNDALARWPANDLDCVRLARLLYQEHFHDGFRHLLHNIPLDKRNEDGQLFWSGAKKPPTPQDFNANSAQDAAFVYHCACLFASVYRLPAFSLTVEEAARQAAAVVVPTFAPRHAEFATSEKQTSQQTSSPSGLTMEHLPPAARFGARRMCAEEFDKDDNANHHIEFITHCSNLRARAYGIPVADFNQTKRIAGNIIPAMVTTTSLVTGLVGFEMLKYLLTQFHHARSATTPGDHRVYLAADEDPAKLVTLYRSAFVNIALPFIAFSDPIVAQSRSYALPSGKSLRWGIWDRIDVAEGRDMPVKELVQLLHDRYELEVFMIALTNGKMIYTEFGGKAKDKEKRVSDVAQEKGEKLQDGIDYFDLVVTGMIGEEEDVDVPIIRYRYRF</sequence>
<dbReference type="GO" id="GO:0004839">
    <property type="term" value="F:ubiquitin activating enzyme activity"/>
    <property type="evidence" value="ECO:0007669"/>
    <property type="project" value="UniProtKB-EC"/>
</dbReference>
<feature type="region of interest" description="Disordered" evidence="9">
    <location>
        <begin position="84"/>
        <end position="109"/>
    </location>
</feature>
<comment type="similarity">
    <text evidence="2 8">Belongs to the ubiquitin-activating E1 family.</text>
</comment>
<dbReference type="Proteomes" id="UP001430356">
    <property type="component" value="Unassembled WGS sequence"/>
</dbReference>
<evidence type="ECO:0000259" key="10">
    <source>
        <dbReference type="SMART" id="SM00985"/>
    </source>
</evidence>
<dbReference type="GO" id="GO:0005737">
    <property type="term" value="C:cytoplasm"/>
    <property type="evidence" value="ECO:0007669"/>
    <property type="project" value="TreeGrafter"/>
</dbReference>
<dbReference type="PRINTS" id="PR01849">
    <property type="entry name" value="UBIQUITINACT"/>
</dbReference>
<dbReference type="InterPro" id="IPR045886">
    <property type="entry name" value="ThiF/MoeB/HesA"/>
</dbReference>
<dbReference type="GO" id="GO:0019948">
    <property type="term" value="F:SUMO activating enzyme activity"/>
    <property type="evidence" value="ECO:0007669"/>
    <property type="project" value="TreeGrafter"/>
</dbReference>
<evidence type="ECO:0000256" key="3">
    <source>
        <dbReference type="ARBA" id="ARBA00022598"/>
    </source>
</evidence>
<dbReference type="InterPro" id="IPR035985">
    <property type="entry name" value="Ubiquitin-activating_enz"/>
</dbReference>
<evidence type="ECO:0000256" key="2">
    <source>
        <dbReference type="ARBA" id="ARBA00005673"/>
    </source>
</evidence>
<feature type="compositionally biased region" description="Low complexity" evidence="9">
    <location>
        <begin position="878"/>
        <end position="890"/>
    </location>
</feature>
<dbReference type="EMBL" id="JAECZO010000034">
    <property type="protein sequence ID" value="KAK7194271.1"/>
    <property type="molecule type" value="Genomic_DNA"/>
</dbReference>
<keyword evidence="4 8" id="KW-0547">Nucleotide-binding</keyword>
<keyword evidence="6 8" id="KW-0067">ATP-binding</keyword>
<dbReference type="InterPro" id="IPR019572">
    <property type="entry name" value="UBA_E1_SCCH"/>
</dbReference>
<dbReference type="Pfam" id="PF09358">
    <property type="entry name" value="E1_UFD"/>
    <property type="match status" value="1"/>
</dbReference>
<dbReference type="InterPro" id="IPR042449">
    <property type="entry name" value="Ub-E1_IAD_1"/>
</dbReference>
<dbReference type="Gene3D" id="2.40.30.180">
    <property type="entry name" value="Ubiquitin-activating enzyme E1, FCCH domain"/>
    <property type="match status" value="1"/>
</dbReference>
<feature type="active site" description="Glycyl thioester intermediate" evidence="7">
    <location>
        <position position="701"/>
    </location>
</feature>
<dbReference type="Gene3D" id="3.40.50.720">
    <property type="entry name" value="NAD(P)-binding Rossmann-like Domain"/>
    <property type="match status" value="1"/>
</dbReference>
<accession>A0AAW0EKS8</accession>
<dbReference type="SMART" id="SM00985">
    <property type="entry name" value="UBA_e1_C"/>
    <property type="match status" value="1"/>
</dbReference>
<evidence type="ECO:0000256" key="7">
    <source>
        <dbReference type="PROSITE-ProRule" id="PRU10132"/>
    </source>
</evidence>
<dbReference type="FunFam" id="1.10.10.2660:FF:000005">
    <property type="entry name" value="Ubiquitin-activating enzyme E1, putative"/>
    <property type="match status" value="1"/>
</dbReference>
<comment type="pathway">
    <text evidence="1">Protein modification; protein ubiquitination.</text>
</comment>
<dbReference type="SUPFAM" id="SSF69572">
    <property type="entry name" value="Activating enzymes of the ubiquitin-like proteins"/>
    <property type="match status" value="2"/>
</dbReference>
<dbReference type="AlphaFoldDB" id="A0AAW0EKS8"/>
<dbReference type="GO" id="GO:0031510">
    <property type="term" value="C:SUMO activating enzyme complex"/>
    <property type="evidence" value="ECO:0007669"/>
    <property type="project" value="TreeGrafter"/>
</dbReference>
<dbReference type="GO" id="GO:0016925">
    <property type="term" value="P:protein sumoylation"/>
    <property type="evidence" value="ECO:0007669"/>
    <property type="project" value="TreeGrafter"/>
</dbReference>
<evidence type="ECO:0000256" key="6">
    <source>
        <dbReference type="ARBA" id="ARBA00022840"/>
    </source>
</evidence>
<comment type="caution">
    <text evidence="11">The sequence shown here is derived from an EMBL/GenBank/DDBJ whole genome shotgun (WGS) entry which is preliminary data.</text>
</comment>
<dbReference type="Pfam" id="PF00899">
    <property type="entry name" value="ThiF"/>
    <property type="match status" value="2"/>
</dbReference>
<dbReference type="PANTHER" id="PTHR10953:SF4">
    <property type="entry name" value="UBIQUITIN-ACTIVATING ENZYME E1 C-TERMINAL DOMAIN-CONTAINING PROTEIN"/>
    <property type="match status" value="1"/>
</dbReference>
<dbReference type="CDD" id="cd01490">
    <property type="entry name" value="Ube1_repeat2"/>
    <property type="match status" value="1"/>
</dbReference>
<dbReference type="FunFam" id="3.50.50.80:FF:000002">
    <property type="entry name" value="SUMO-activating enzyme subunit 2"/>
    <property type="match status" value="1"/>
</dbReference>
<evidence type="ECO:0000256" key="8">
    <source>
        <dbReference type="RuleBase" id="RU000519"/>
    </source>
</evidence>
<feature type="domain" description="Ubiquitin-activating enzyme E1 C-terminal" evidence="10">
    <location>
        <begin position="1010"/>
        <end position="1139"/>
    </location>
</feature>
<evidence type="ECO:0000313" key="11">
    <source>
        <dbReference type="EMBL" id="KAK7194271.1"/>
    </source>
</evidence>
<reference evidence="11 12" key="1">
    <citation type="journal article" date="2021" name="MBio">
        <title>A New Model Trypanosomatid, Novymonas esmeraldas: Genomic Perception of Its 'Candidatus Pandoraea novymonadis' Endosymbiont.</title>
        <authorList>
            <person name="Zakharova A."/>
            <person name="Saura A."/>
            <person name="Butenko A."/>
            <person name="Podesvova L."/>
            <person name="Warmusova S."/>
            <person name="Kostygov A.Y."/>
            <person name="Nenarokova A."/>
            <person name="Lukes J."/>
            <person name="Opperdoes F.R."/>
            <person name="Yurchenko V."/>
        </authorList>
    </citation>
    <scope>NUCLEOTIDE SEQUENCE [LARGE SCALE GENOMIC DNA]</scope>
    <source>
        <strain evidence="11 12">E262AT.01</strain>
    </source>
</reference>
<name>A0AAW0EKS8_9TRYP</name>
<dbReference type="Pfam" id="PF10585">
    <property type="entry name" value="UBA_E1_SCCH"/>
    <property type="match status" value="1"/>
</dbReference>
<dbReference type="InterPro" id="IPR018075">
    <property type="entry name" value="UBQ-activ_enz_E1"/>
</dbReference>
<keyword evidence="5 8" id="KW-0833">Ubl conjugation pathway</keyword>
<evidence type="ECO:0000256" key="5">
    <source>
        <dbReference type="ARBA" id="ARBA00022786"/>
    </source>
</evidence>
<feature type="region of interest" description="Disordered" evidence="9">
    <location>
        <begin position="875"/>
        <end position="894"/>
    </location>
</feature>
<evidence type="ECO:0000256" key="4">
    <source>
        <dbReference type="ARBA" id="ARBA00022741"/>
    </source>
</evidence>
<dbReference type="InterPro" id="IPR042063">
    <property type="entry name" value="Ubi_acti_E1_SCCH"/>
</dbReference>
<dbReference type="PANTHER" id="PTHR10953">
    <property type="entry name" value="UBIQUITIN-ACTIVATING ENZYME E1"/>
    <property type="match status" value="1"/>
</dbReference>
<evidence type="ECO:0000256" key="1">
    <source>
        <dbReference type="ARBA" id="ARBA00004906"/>
    </source>
</evidence>
<dbReference type="InterPro" id="IPR018965">
    <property type="entry name" value="Ub-activating_enz_E1_C"/>
</dbReference>
<dbReference type="InterPro" id="IPR000594">
    <property type="entry name" value="ThiF_NAD_FAD-bd"/>
</dbReference>